<feature type="region of interest" description="Disordered" evidence="8">
    <location>
        <begin position="118"/>
        <end position="191"/>
    </location>
</feature>
<keyword evidence="3 9" id="KW-0812">Transmembrane</keyword>
<evidence type="ECO:0000259" key="12">
    <source>
        <dbReference type="Pfam" id="PF25508"/>
    </source>
</evidence>
<evidence type="ECO:0000313" key="14">
    <source>
        <dbReference type="Proteomes" id="UP001519460"/>
    </source>
</evidence>
<keyword evidence="6 9" id="KW-0472">Membrane</keyword>
<keyword evidence="7" id="KW-0407">Ion channel</keyword>
<reference evidence="13 14" key="1">
    <citation type="journal article" date="2023" name="Sci. Data">
        <title>Genome assembly of the Korean intertidal mud-creeper Batillaria attramentaria.</title>
        <authorList>
            <person name="Patra A.K."/>
            <person name="Ho P.T."/>
            <person name="Jun S."/>
            <person name="Lee S.J."/>
            <person name="Kim Y."/>
            <person name="Won Y.J."/>
        </authorList>
    </citation>
    <scope>NUCLEOTIDE SEQUENCE [LARGE SCALE GENOMIC DNA]</scope>
    <source>
        <strain evidence="13">Wonlab-2016</strain>
    </source>
</reference>
<keyword evidence="14" id="KW-1185">Reference proteome</keyword>
<dbReference type="PANTHER" id="PTHR13800">
    <property type="entry name" value="TRANSIENT RECEPTOR POTENTIAL CATION CHANNEL, SUBFAMILY M, MEMBER 6"/>
    <property type="match status" value="1"/>
</dbReference>
<proteinExistence type="predicted"/>
<evidence type="ECO:0000313" key="13">
    <source>
        <dbReference type="EMBL" id="KAK7482390.1"/>
    </source>
</evidence>
<dbReference type="Gene3D" id="3.40.50.450">
    <property type="match status" value="1"/>
</dbReference>
<keyword evidence="4 9" id="KW-1133">Transmembrane helix</keyword>
<evidence type="ECO:0000259" key="10">
    <source>
        <dbReference type="Pfam" id="PF00520"/>
    </source>
</evidence>
<evidence type="ECO:0008006" key="15">
    <source>
        <dbReference type="Google" id="ProtNLM"/>
    </source>
</evidence>
<comment type="subcellular location">
    <subcellularLocation>
        <location evidence="1">Membrane</location>
        <topology evidence="1">Multi-pass membrane protein</topology>
    </subcellularLocation>
</comment>
<evidence type="ECO:0000256" key="5">
    <source>
        <dbReference type="ARBA" id="ARBA00023065"/>
    </source>
</evidence>
<feature type="transmembrane region" description="Helical" evidence="9">
    <location>
        <begin position="1078"/>
        <end position="1101"/>
    </location>
</feature>
<dbReference type="GO" id="GO:0016020">
    <property type="term" value="C:membrane"/>
    <property type="evidence" value="ECO:0007669"/>
    <property type="project" value="UniProtKB-SubCell"/>
</dbReference>
<dbReference type="Proteomes" id="UP001519460">
    <property type="component" value="Unassembled WGS sequence"/>
</dbReference>
<dbReference type="InterPro" id="IPR057366">
    <property type="entry name" value="TRPM-like"/>
</dbReference>
<evidence type="ECO:0000259" key="11">
    <source>
        <dbReference type="Pfam" id="PF18139"/>
    </source>
</evidence>
<evidence type="ECO:0000256" key="9">
    <source>
        <dbReference type="SAM" id="Phobius"/>
    </source>
</evidence>
<feature type="transmembrane region" description="Helical" evidence="9">
    <location>
        <begin position="831"/>
        <end position="849"/>
    </location>
</feature>
<accession>A0ABD0K4P4</accession>
<dbReference type="InterPro" id="IPR050927">
    <property type="entry name" value="TRPM"/>
</dbReference>
<gene>
    <name evidence="13" type="ORF">BaRGS_00026409</name>
</gene>
<evidence type="ECO:0000256" key="8">
    <source>
        <dbReference type="SAM" id="MobiDB-lite"/>
    </source>
</evidence>
<dbReference type="EMBL" id="JACVVK020000246">
    <property type="protein sequence ID" value="KAK7482390.1"/>
    <property type="molecule type" value="Genomic_DNA"/>
</dbReference>
<feature type="domain" description="TRPM SLOG" evidence="11">
    <location>
        <begin position="210"/>
        <end position="446"/>
    </location>
</feature>
<feature type="compositionally biased region" description="Basic and acidic residues" evidence="8">
    <location>
        <begin position="166"/>
        <end position="183"/>
    </location>
</feature>
<feature type="transmembrane region" description="Helical" evidence="9">
    <location>
        <begin position="958"/>
        <end position="984"/>
    </location>
</feature>
<evidence type="ECO:0000256" key="4">
    <source>
        <dbReference type="ARBA" id="ARBA00022989"/>
    </source>
</evidence>
<protein>
    <recommendedName>
        <fullName evidence="15">Transient receptor potential cation channel subfamily M member 3</fullName>
    </recommendedName>
</protein>
<evidence type="ECO:0000256" key="6">
    <source>
        <dbReference type="ARBA" id="ARBA00023136"/>
    </source>
</evidence>
<dbReference type="Pfam" id="PF18139">
    <property type="entry name" value="LSDAT_euk"/>
    <property type="match status" value="1"/>
</dbReference>
<evidence type="ECO:0000256" key="1">
    <source>
        <dbReference type="ARBA" id="ARBA00004141"/>
    </source>
</evidence>
<evidence type="ECO:0000256" key="2">
    <source>
        <dbReference type="ARBA" id="ARBA00022448"/>
    </source>
</evidence>
<dbReference type="Pfam" id="PF00520">
    <property type="entry name" value="Ion_trans"/>
    <property type="match status" value="1"/>
</dbReference>
<evidence type="ECO:0000256" key="7">
    <source>
        <dbReference type="ARBA" id="ARBA00023303"/>
    </source>
</evidence>
<keyword evidence="2" id="KW-0813">Transport</keyword>
<feature type="transmembrane region" description="Helical" evidence="9">
    <location>
        <begin position="1038"/>
        <end position="1058"/>
    </location>
</feature>
<evidence type="ECO:0000256" key="3">
    <source>
        <dbReference type="ARBA" id="ARBA00022692"/>
    </source>
</evidence>
<organism evidence="13 14">
    <name type="scientific">Batillaria attramentaria</name>
    <dbReference type="NCBI Taxonomy" id="370345"/>
    <lineage>
        <taxon>Eukaryota</taxon>
        <taxon>Metazoa</taxon>
        <taxon>Spiralia</taxon>
        <taxon>Lophotrochozoa</taxon>
        <taxon>Mollusca</taxon>
        <taxon>Gastropoda</taxon>
        <taxon>Caenogastropoda</taxon>
        <taxon>Sorbeoconcha</taxon>
        <taxon>Cerithioidea</taxon>
        <taxon>Batillariidae</taxon>
        <taxon>Batillaria</taxon>
    </lineage>
</organism>
<feature type="transmembrane region" description="Helical" evidence="9">
    <location>
        <begin position="933"/>
        <end position="952"/>
    </location>
</feature>
<feature type="domain" description="TRPM-like" evidence="12">
    <location>
        <begin position="551"/>
        <end position="811"/>
    </location>
</feature>
<feature type="region of interest" description="Disordered" evidence="8">
    <location>
        <begin position="871"/>
        <end position="891"/>
    </location>
</feature>
<comment type="caution">
    <text evidence="13">The sequence shown here is derived from an EMBL/GenBank/DDBJ whole genome shotgun (WGS) entry which is preliminary data.</text>
</comment>
<feature type="domain" description="Ion transport" evidence="10">
    <location>
        <begin position="944"/>
        <end position="1196"/>
    </location>
</feature>
<dbReference type="InterPro" id="IPR005821">
    <property type="entry name" value="Ion_trans_dom"/>
</dbReference>
<feature type="transmembrane region" description="Helical" evidence="9">
    <location>
        <begin position="1164"/>
        <end position="1185"/>
    </location>
</feature>
<dbReference type="GO" id="GO:0034220">
    <property type="term" value="P:monoatomic ion transmembrane transport"/>
    <property type="evidence" value="ECO:0007669"/>
    <property type="project" value="UniProtKB-KW"/>
</dbReference>
<keyword evidence="5" id="KW-0406">Ion transport</keyword>
<feature type="non-terminal residue" evidence="13">
    <location>
        <position position="1296"/>
    </location>
</feature>
<sequence>MVRTTDSAAIQMDWTSPAKLIFPVTSRNRWDGDDDKMEVMARVRPSTVETSEGFVPRTQSAASLQFDEQAQTVEDVLVGGAIGGGLGNWPDFHEGEEGRWIRETIRCRECRRFVEDKDSSDEEDNVVYSKRAPVAATAQETPPEKKTKRGRRASDRKCQCGYRLSQHRDPETARRNPHPDREWNPSTHTAPIPTNAFGEIEFVGYGDKQAKYVRVDHETDMRIMLRLMMEKWHMERPNLLISVTGGAKNFLMKARLKDAFRRGLMKAALSTGAWIITGGTNAGVMKHVGEAVRDYGLTADGRVTAIGIAPWGCVQNKEVLICDESKPKGKWPALYRILDEVKPRQSFLDPNHSHFILVDNGTQHKFATEIDFRGLLEKEISTMQTNSGSDAVRVPVVLLVLEGGPGTLKTVHSAISNNTPAIVIKGSGKCADVLGYAAQNVKETEIEVIDHDGNKHKQLDYQIDEKLQADIQQLVRDTFGTKNETLHIEWVKNCVRRPHLLSVFELESSANSSRDVDMAILKALLKANKDQVMDQLKLALAWNRIDVAKSEIFTDERPWPTGALDHVMMSAIQLNRVNFVDLFLDNGVSLKDFLTVKRLLTLYNEVPRNCLLYNLLVKIKSSQRKTFSLSDVGYLLQDLLGDYYQPHYLKDDKLRNLNSDAIMGYVTEGKTADQGLNVSMLAMTGRAPGDITGDHDFGRPAQELFLWSVLMNRQDLAKLFWREGNESTAAALVANNLLKSLKRYTDDTDMLHRLQSNADEFESLAIGVLNNCYSVNEQRAQDVLVREMPHWGHATCVLIAVQADNKRFISQTACQSLLNSIWMGKMSQDNSLIKLLPSMFVFPLIFLVIKFQDEEKARSEAFVPKALDYKKKADGPPGRPQTAGLQRESTQAMLKREPTQAILKRDATQTNMNVAESEAAKEKKLSCWDKVRLFYTAPVVIFCLNCIAYLVFLGLYSYILLVQLSSTFHVLEGILIFWVFTIFVEELRQLVTNYAHSVRSKLTTYITDSWNILDILTIFLFTVGMVLRFMPSDTCFDIARVVLCINLVSFFFRILHIFSVNKELGPKLVMIRRMVRDLMWFVVILLVFIGAYAIASEAILYPNTELSWKLLYYLPRKAYWQIYGELFLEEIEGDDSTCTNDPALYSGYGEQRCPSAIGKYLVPLLMGIYILMTNVLLLNLLIAMFSYTFEMMQQNTDNIWRFMQLQVVMDYSRRPLLPPPLIFLSHLRYLAQSLSSRCCCRGKGLPPETAFRKRFENQNEEKQLIQWENIIADTYLTKLEAREAESVEGRMKVVMQ</sequence>
<name>A0ABD0K4P4_9CAEN</name>
<dbReference type="Pfam" id="PF25508">
    <property type="entry name" value="TRPM2"/>
    <property type="match status" value="1"/>
</dbReference>
<feature type="transmembrane region" description="Helical" evidence="9">
    <location>
        <begin position="1005"/>
        <end position="1026"/>
    </location>
</feature>
<dbReference type="PANTHER" id="PTHR13800:SF12">
    <property type="entry name" value="TRANSIENT RECEPTOR POTENTIAL CATION CHANNEL SUBFAMILY M MEMBER-LIKE 2"/>
    <property type="match status" value="1"/>
</dbReference>
<dbReference type="InterPro" id="IPR041491">
    <property type="entry name" value="TRPM_SLOG"/>
</dbReference>